<keyword evidence="4" id="KW-0472">Membrane</keyword>
<evidence type="ECO:0000313" key="6">
    <source>
        <dbReference type="Proteomes" id="UP000193560"/>
    </source>
</evidence>
<dbReference type="EMBL" id="MCGE01000014">
    <property type="protein sequence ID" value="ORZ14596.1"/>
    <property type="molecule type" value="Genomic_DNA"/>
</dbReference>
<dbReference type="OrthoDB" id="2363417at2759"/>
<evidence type="ECO:0000256" key="4">
    <source>
        <dbReference type="SAM" id="Phobius"/>
    </source>
</evidence>
<dbReference type="SUPFAM" id="SSF117281">
    <property type="entry name" value="Kelch motif"/>
    <property type="match status" value="1"/>
</dbReference>
<keyword evidence="4" id="KW-1133">Transmembrane helix</keyword>
<dbReference type="PANTHER" id="PTHR46093">
    <property type="entry name" value="ACYL-COA-BINDING DOMAIN-CONTAINING PROTEIN 5"/>
    <property type="match status" value="1"/>
</dbReference>
<keyword evidence="1" id="KW-0880">Kelch repeat</keyword>
<gene>
    <name evidence="5" type="ORF">BCR42DRAFT_452348</name>
</gene>
<feature type="transmembrane region" description="Helical" evidence="4">
    <location>
        <begin position="388"/>
        <end position="411"/>
    </location>
</feature>
<proteinExistence type="predicted"/>
<comment type="caution">
    <text evidence="5">The sequence shown here is derived from an EMBL/GenBank/DDBJ whole genome shotgun (WGS) entry which is preliminary data.</text>
</comment>
<dbReference type="InterPro" id="IPR015915">
    <property type="entry name" value="Kelch-typ_b-propeller"/>
</dbReference>
<protein>
    <recommendedName>
        <fullName evidence="7">Galactose oxidase</fullName>
    </recommendedName>
</protein>
<dbReference type="AlphaFoldDB" id="A0A1X2IDK5"/>
<evidence type="ECO:0000313" key="5">
    <source>
        <dbReference type="EMBL" id="ORZ14596.1"/>
    </source>
</evidence>
<keyword evidence="4" id="KW-0812">Transmembrane</keyword>
<reference evidence="5 6" key="1">
    <citation type="submission" date="2016-07" db="EMBL/GenBank/DDBJ databases">
        <title>Pervasive Adenine N6-methylation of Active Genes in Fungi.</title>
        <authorList>
            <consortium name="DOE Joint Genome Institute"/>
            <person name="Mondo S.J."/>
            <person name="Dannebaum R.O."/>
            <person name="Kuo R.C."/>
            <person name="Labutti K."/>
            <person name="Haridas S."/>
            <person name="Kuo A."/>
            <person name="Salamov A."/>
            <person name="Ahrendt S.R."/>
            <person name="Lipzen A."/>
            <person name="Sullivan W."/>
            <person name="Andreopoulos W.B."/>
            <person name="Clum A."/>
            <person name="Lindquist E."/>
            <person name="Daum C."/>
            <person name="Ramamoorthy G.K."/>
            <person name="Gryganskyi A."/>
            <person name="Culley D."/>
            <person name="Magnuson J.K."/>
            <person name="James T.Y."/>
            <person name="O'Malley M.A."/>
            <person name="Stajich J.E."/>
            <person name="Spatafora J.W."/>
            <person name="Visel A."/>
            <person name="Grigoriev I.V."/>
        </authorList>
    </citation>
    <scope>NUCLEOTIDE SEQUENCE [LARGE SCALE GENOMIC DNA]</scope>
    <source>
        <strain evidence="5 6">NRRL 1336</strain>
    </source>
</reference>
<sequence length="511" mass="56022">MLLLFFTACIVFINHATFISAITIMARGFTGCSLVLDQIHCFGGYIGVSQMANDSYLNPLSDHFILDLSQFDLTDTSTGYANWTILQPTGSSPKTPVGFPQTASIDGKKKFIVFGGASGQQVLQDPVMVYDPANDNWSSIPTYGNYTRFGTIVDIPQSQTLWSWGGQYNNTWVTAPYVNILEYVTNTWKRQPIDTSNNYSRYQHTATFVESTNTIYIIGGYNTHLYVVADDVGAPMLEVRTFNTLDSTWGVNRASTADGRNISTRTQHTATYIPNSNSILIYGGASAESEKVVMVDDYAYLYDYSTNKYTFLNLAPESGAGKRKGHSAISYKSYVMIMFGLGTHNNLFNDLHVLNLSNLTNIHWLTASTSDPSRPVASDADSGLSRGAIAGIAVAAAVVFIGVIAGIIFIFRRKNQQKKNNQAYNSILTTNSTSQNDSTHAKLELESHTVLTDATGPVKPHFDENENQAGVHHLRKPFADEDGPGVNCLGKPDGDADHAHANKPFSNEDKT</sequence>
<dbReference type="Proteomes" id="UP000193560">
    <property type="component" value="Unassembled WGS sequence"/>
</dbReference>
<evidence type="ECO:0000256" key="3">
    <source>
        <dbReference type="SAM" id="MobiDB-lite"/>
    </source>
</evidence>
<accession>A0A1X2IDK5</accession>
<dbReference type="Pfam" id="PF24681">
    <property type="entry name" value="Kelch_KLHDC2_KLHL20_DRC7"/>
    <property type="match status" value="1"/>
</dbReference>
<dbReference type="Gene3D" id="2.120.10.80">
    <property type="entry name" value="Kelch-type beta propeller"/>
    <property type="match status" value="2"/>
</dbReference>
<evidence type="ECO:0008006" key="7">
    <source>
        <dbReference type="Google" id="ProtNLM"/>
    </source>
</evidence>
<keyword evidence="2" id="KW-0677">Repeat</keyword>
<evidence type="ECO:0000256" key="2">
    <source>
        <dbReference type="ARBA" id="ARBA00022737"/>
    </source>
</evidence>
<dbReference type="PANTHER" id="PTHR46093:SF18">
    <property type="entry name" value="FIBRONECTIN TYPE-III DOMAIN-CONTAINING PROTEIN"/>
    <property type="match status" value="1"/>
</dbReference>
<evidence type="ECO:0000256" key="1">
    <source>
        <dbReference type="ARBA" id="ARBA00022441"/>
    </source>
</evidence>
<name>A0A1X2IDK5_9FUNG</name>
<feature type="region of interest" description="Disordered" evidence="3">
    <location>
        <begin position="472"/>
        <end position="511"/>
    </location>
</feature>
<organism evidence="5 6">
    <name type="scientific">Absidia repens</name>
    <dbReference type="NCBI Taxonomy" id="90262"/>
    <lineage>
        <taxon>Eukaryota</taxon>
        <taxon>Fungi</taxon>
        <taxon>Fungi incertae sedis</taxon>
        <taxon>Mucoromycota</taxon>
        <taxon>Mucoromycotina</taxon>
        <taxon>Mucoromycetes</taxon>
        <taxon>Mucorales</taxon>
        <taxon>Cunninghamellaceae</taxon>
        <taxon>Absidia</taxon>
    </lineage>
</organism>
<feature type="compositionally biased region" description="Basic and acidic residues" evidence="3">
    <location>
        <begin position="492"/>
        <end position="511"/>
    </location>
</feature>
<keyword evidence="6" id="KW-1185">Reference proteome</keyword>
<dbReference type="STRING" id="90262.A0A1X2IDK5"/>